<name>A0A4P9ZBQ9_9ASCO</name>
<keyword evidence="5" id="KW-0812">Transmembrane</keyword>
<dbReference type="PROSITE" id="PS50002">
    <property type="entry name" value="SH3"/>
    <property type="match status" value="1"/>
</dbReference>
<comment type="subcellular location">
    <subcellularLocation>
        <location evidence="1">Peroxisome membrane</location>
        <topology evidence="1">Single-pass membrane protein</topology>
    </subcellularLocation>
</comment>
<dbReference type="CDD" id="cd11771">
    <property type="entry name" value="SH3_Pex13p_fungal"/>
    <property type="match status" value="1"/>
</dbReference>
<keyword evidence="19" id="KW-1185">Reference proteome</keyword>
<keyword evidence="8" id="KW-0811">Translocation</keyword>
<dbReference type="InterPro" id="IPR036028">
    <property type="entry name" value="SH3-like_dom_sf"/>
</dbReference>
<feature type="region of interest" description="Disordered" evidence="15">
    <location>
        <begin position="1"/>
        <end position="23"/>
    </location>
</feature>
<evidence type="ECO:0000256" key="7">
    <source>
        <dbReference type="ARBA" id="ARBA00022989"/>
    </source>
</evidence>
<evidence type="ECO:0000259" key="16">
    <source>
        <dbReference type="PROSITE" id="PS50002"/>
    </source>
</evidence>
<evidence type="ECO:0000256" key="12">
    <source>
        <dbReference type="ARBA" id="ARBA00034535"/>
    </source>
</evidence>
<dbReference type="PANTHER" id="PTHR19332:SF1">
    <property type="entry name" value="PEROXISOMAL MEMBRANE PROTEIN PEX13"/>
    <property type="match status" value="1"/>
</dbReference>
<evidence type="ECO:0000256" key="3">
    <source>
        <dbReference type="ARBA" id="ARBA00022443"/>
    </source>
</evidence>
<gene>
    <name evidence="18" type="ORF">METBISCDRAFT_19058</name>
    <name evidence="17" type="ORF">METBISCDRAFT_20705</name>
</gene>
<dbReference type="Pfam" id="PF04088">
    <property type="entry name" value="Peroxin-13_N"/>
    <property type="match status" value="1"/>
</dbReference>
<dbReference type="PANTHER" id="PTHR19332">
    <property type="entry name" value="PEROXISOMAL MEMBRANE PROTEIN PEX13"/>
    <property type="match status" value="1"/>
</dbReference>
<dbReference type="SUPFAM" id="SSF50044">
    <property type="entry name" value="SH3-domain"/>
    <property type="match status" value="1"/>
</dbReference>
<evidence type="ECO:0000256" key="2">
    <source>
        <dbReference type="ARBA" id="ARBA00006033"/>
    </source>
</evidence>
<sequence>MSTPRAKPWESFLGPSATSGVPADEFSTHLAKASAQTSVPERPTSLSNPMASQEMGYGNMSSPYNSGYSSGYGTGYGSGYGAGYGTSYGGYGASRFGGGYGSSMMGGYGSSGLSYGGYGSLMYGSYGGYGLSMYGQNGMNGPGGIAEGTQATFQLIESIIGAVGGFAQMLEATYMATHSSFFTMISLAEQFGNLKNTLGLLLGIFALVRFAKKVFYKLAGRKYNHGINIKEFGKFEQKHKKLEERLRGQRSGECRAPTISFKPLMLFLAASIGFPYLLNKAIHKLNEQQRLKQQRNFNECPGMGSVGPIDPETLEFAKALYEFNPENPNIEIELKPKELVAILSKLDPLGNESKWWKVRSRSGKVGYVPLNFLSIVKRKASLKQVQAASNPILPPLSGRTTPKKLVEEFEELH</sequence>
<reference evidence="18" key="2">
    <citation type="submission" date="2018-08" db="EMBL/GenBank/DDBJ databases">
        <title>Leveraging single-cell genomics to expand the Fungal Tree of Life.</title>
        <authorList>
            <consortium name="DOE Joint Genome Institute"/>
            <person name="Ahrendt S.R."/>
            <person name="Quandt C.A."/>
            <person name="Ciobanu D."/>
            <person name="Clum A."/>
            <person name="Salamov A."/>
            <person name="Andreopoulos B."/>
            <person name="Cheng J.-F."/>
            <person name="Woyke T."/>
            <person name="Pelin A."/>
            <person name="Henrissat B."/>
            <person name="Reynolds N."/>
            <person name="Benny G.L."/>
            <person name="Smith M.E."/>
            <person name="James T.Y."/>
            <person name="Grigoriev I.V."/>
        </authorList>
    </citation>
    <scope>NUCLEOTIDE SEQUENCE</scope>
    <source>
        <strain evidence="18">Baker2002</strain>
    </source>
</reference>
<evidence type="ECO:0000313" key="19">
    <source>
        <dbReference type="Proteomes" id="UP000268321"/>
    </source>
</evidence>
<keyword evidence="9" id="KW-0472">Membrane</keyword>
<evidence type="ECO:0000256" key="11">
    <source>
        <dbReference type="ARBA" id="ARBA00029693"/>
    </source>
</evidence>
<dbReference type="Proteomes" id="UP000268321">
    <property type="component" value="Unassembled WGS sequence"/>
</dbReference>
<dbReference type="Gene3D" id="2.30.30.40">
    <property type="entry name" value="SH3 Domains"/>
    <property type="match status" value="1"/>
</dbReference>
<dbReference type="EMBL" id="ML004900">
    <property type="protein sequence ID" value="RKP28388.1"/>
    <property type="molecule type" value="Genomic_DNA"/>
</dbReference>
<keyword evidence="6" id="KW-0653">Protein transport</keyword>
<evidence type="ECO:0000256" key="9">
    <source>
        <dbReference type="ARBA" id="ARBA00023136"/>
    </source>
</evidence>
<evidence type="ECO:0000256" key="4">
    <source>
        <dbReference type="ARBA" id="ARBA00022448"/>
    </source>
</evidence>
<dbReference type="OrthoDB" id="10037838at2759"/>
<evidence type="ECO:0000256" key="8">
    <source>
        <dbReference type="ARBA" id="ARBA00023010"/>
    </source>
</evidence>
<dbReference type="GO" id="GO:0016560">
    <property type="term" value="P:protein import into peroxisome matrix, docking"/>
    <property type="evidence" value="ECO:0007669"/>
    <property type="project" value="InterPro"/>
</dbReference>
<comment type="subunit">
    <text evidence="13">Interacts (via SH3 domain) with PEX14 (via SH3-binding motif); forming the PEX13-PEX14 docking complex.</text>
</comment>
<dbReference type="InterPro" id="IPR007223">
    <property type="entry name" value="Peroxin-13_N"/>
</dbReference>
<proteinExistence type="inferred from homology"/>
<evidence type="ECO:0000256" key="13">
    <source>
        <dbReference type="ARBA" id="ARBA00065871"/>
    </source>
</evidence>
<dbReference type="Pfam" id="PF00018">
    <property type="entry name" value="SH3_1"/>
    <property type="match status" value="1"/>
</dbReference>
<comment type="similarity">
    <text evidence="2">Belongs to the peroxin-13 family.</text>
</comment>
<evidence type="ECO:0000313" key="17">
    <source>
        <dbReference type="EMBL" id="RKP28388.1"/>
    </source>
</evidence>
<dbReference type="SMART" id="SM00326">
    <property type="entry name" value="SH3"/>
    <property type="match status" value="1"/>
</dbReference>
<evidence type="ECO:0000256" key="15">
    <source>
        <dbReference type="SAM" id="MobiDB-lite"/>
    </source>
</evidence>
<keyword evidence="7" id="KW-1133">Transmembrane helix</keyword>
<reference evidence="19" key="1">
    <citation type="journal article" date="2018" name="Nat. Microbiol.">
        <title>Leveraging single-cell genomics to expand the fungal tree of life.</title>
        <authorList>
            <person name="Ahrendt S.R."/>
            <person name="Quandt C.A."/>
            <person name="Ciobanu D."/>
            <person name="Clum A."/>
            <person name="Salamov A."/>
            <person name="Andreopoulos B."/>
            <person name="Cheng J.F."/>
            <person name="Woyke T."/>
            <person name="Pelin A."/>
            <person name="Henrissat B."/>
            <person name="Reynolds N.K."/>
            <person name="Benny G.L."/>
            <person name="Smith M.E."/>
            <person name="James T.Y."/>
            <person name="Grigoriev I.V."/>
        </authorList>
    </citation>
    <scope>NUCLEOTIDE SEQUENCE [LARGE SCALE GENOMIC DNA]</scope>
    <source>
        <strain evidence="19">Baker2002</strain>
    </source>
</reference>
<dbReference type="InterPro" id="IPR035463">
    <property type="entry name" value="Pex13"/>
</dbReference>
<evidence type="ECO:0000256" key="6">
    <source>
        <dbReference type="ARBA" id="ARBA00022927"/>
    </source>
</evidence>
<accession>A0A4P9ZBQ9</accession>
<evidence type="ECO:0000256" key="1">
    <source>
        <dbReference type="ARBA" id="ARBA00004549"/>
    </source>
</evidence>
<evidence type="ECO:0000256" key="14">
    <source>
        <dbReference type="PROSITE-ProRule" id="PRU00192"/>
    </source>
</evidence>
<dbReference type="EMBL" id="ML004498">
    <property type="protein sequence ID" value="RKP29250.1"/>
    <property type="molecule type" value="Genomic_DNA"/>
</dbReference>
<dbReference type="AlphaFoldDB" id="A0A4P9ZBQ9"/>
<dbReference type="FunFam" id="2.30.30.40:FF:000128">
    <property type="entry name" value="Peroxisomal membrane protein (Pex13)"/>
    <property type="match status" value="1"/>
</dbReference>
<evidence type="ECO:0000256" key="10">
    <source>
        <dbReference type="ARBA" id="ARBA00023140"/>
    </source>
</evidence>
<evidence type="ECO:0000256" key="5">
    <source>
        <dbReference type="ARBA" id="ARBA00022692"/>
    </source>
</evidence>
<organism evidence="18 19">
    <name type="scientific">Metschnikowia bicuspidata</name>
    <dbReference type="NCBI Taxonomy" id="27322"/>
    <lineage>
        <taxon>Eukaryota</taxon>
        <taxon>Fungi</taxon>
        <taxon>Dikarya</taxon>
        <taxon>Ascomycota</taxon>
        <taxon>Saccharomycotina</taxon>
        <taxon>Pichiomycetes</taxon>
        <taxon>Metschnikowiaceae</taxon>
        <taxon>Metschnikowia</taxon>
    </lineage>
</organism>
<evidence type="ECO:0000313" key="18">
    <source>
        <dbReference type="EMBL" id="RKP29250.1"/>
    </source>
</evidence>
<dbReference type="InterPro" id="IPR001452">
    <property type="entry name" value="SH3_domain"/>
</dbReference>
<protein>
    <recommendedName>
        <fullName evidence="12">Peroxisomal membrane protein PEX13</fullName>
    </recommendedName>
    <alternativeName>
        <fullName evidence="11">Peroxin-13</fullName>
    </alternativeName>
</protein>
<dbReference type="GO" id="GO:1990429">
    <property type="term" value="C:peroxisomal importomer complex"/>
    <property type="evidence" value="ECO:0007669"/>
    <property type="project" value="TreeGrafter"/>
</dbReference>
<feature type="domain" description="SH3" evidence="16">
    <location>
        <begin position="312"/>
        <end position="378"/>
    </location>
</feature>
<keyword evidence="3 14" id="KW-0728">SH3 domain</keyword>
<keyword evidence="4" id="KW-0813">Transport</keyword>
<dbReference type="GO" id="GO:0005778">
    <property type="term" value="C:peroxisomal membrane"/>
    <property type="evidence" value="ECO:0007669"/>
    <property type="project" value="UniProtKB-SubCell"/>
</dbReference>
<keyword evidence="10" id="KW-0576">Peroxisome</keyword>